<keyword evidence="7" id="KW-1185">Reference proteome</keyword>
<dbReference type="GO" id="GO:0003700">
    <property type="term" value="F:DNA-binding transcription factor activity"/>
    <property type="evidence" value="ECO:0007669"/>
    <property type="project" value="InterPro"/>
</dbReference>
<dbReference type="PANTHER" id="PTHR46796">
    <property type="entry name" value="HTH-TYPE TRANSCRIPTIONAL ACTIVATOR RHAS-RELATED"/>
    <property type="match status" value="1"/>
</dbReference>
<keyword evidence="1" id="KW-0805">Transcription regulation</keyword>
<dbReference type="STRING" id="1137284.GCA_001418205_02401"/>
<dbReference type="AlphaFoldDB" id="A0A0K6IMJ2"/>
<dbReference type="Pfam" id="PF12833">
    <property type="entry name" value="HTH_18"/>
    <property type="match status" value="1"/>
</dbReference>
<name>A0A0K6IMJ2_9GAMM</name>
<dbReference type="RefSeq" id="WP_055463477.1">
    <property type="nucleotide sequence ID" value="NZ_CYHG01000007.1"/>
</dbReference>
<evidence type="ECO:0000256" key="1">
    <source>
        <dbReference type="ARBA" id="ARBA00023015"/>
    </source>
</evidence>
<evidence type="ECO:0000256" key="3">
    <source>
        <dbReference type="ARBA" id="ARBA00023159"/>
    </source>
</evidence>
<keyword evidence="3" id="KW-0010">Activator</keyword>
<reference evidence="7" key="1">
    <citation type="submission" date="2015-08" db="EMBL/GenBank/DDBJ databases">
        <authorList>
            <person name="Varghese N."/>
        </authorList>
    </citation>
    <scope>NUCLEOTIDE SEQUENCE [LARGE SCALE GENOMIC DNA]</scope>
    <source>
        <strain evidence="7">JCM 18476</strain>
    </source>
</reference>
<evidence type="ECO:0000313" key="7">
    <source>
        <dbReference type="Proteomes" id="UP000182769"/>
    </source>
</evidence>
<evidence type="ECO:0000313" key="6">
    <source>
        <dbReference type="EMBL" id="CUB04532.1"/>
    </source>
</evidence>
<sequence>MTVPSQQEQQFVSNPLWPFLTLRSTFNSALAYKTHQHDTVSLGVVLDGTTKSTVNGEEQTLYAGDMVLIPHHCSHSCNPNGGSRSYHMLYIDKSWCLEVLGGSPETAAFATKQYVIRDSVYFAAITKWLSHFTVTEDTSLTTLISLIKEVGYLEPIGSLNLESITQSELSIQELATEQGMSREGFIRAVKRQTGLSPLALRHNRRIEWAKKLIAEGAALVDVALLVGYQDQSQFHKHFVHFTAATPKQFQNSLRKDTGD</sequence>
<feature type="domain" description="HTH araC/xylS-type" evidence="5">
    <location>
        <begin position="154"/>
        <end position="252"/>
    </location>
</feature>
<dbReference type="Gene3D" id="1.10.10.60">
    <property type="entry name" value="Homeodomain-like"/>
    <property type="match status" value="1"/>
</dbReference>
<evidence type="ECO:0000256" key="2">
    <source>
        <dbReference type="ARBA" id="ARBA00023125"/>
    </source>
</evidence>
<dbReference type="Pfam" id="PF02311">
    <property type="entry name" value="AraC_binding"/>
    <property type="match status" value="1"/>
</dbReference>
<dbReference type="InterPro" id="IPR037923">
    <property type="entry name" value="HTH-like"/>
</dbReference>
<accession>A0A0K6IMJ2</accession>
<keyword evidence="4" id="KW-0804">Transcription</keyword>
<dbReference type="Proteomes" id="UP000182769">
    <property type="component" value="Unassembled WGS sequence"/>
</dbReference>
<evidence type="ECO:0000259" key="5">
    <source>
        <dbReference type="PROSITE" id="PS01124"/>
    </source>
</evidence>
<dbReference type="InterPro" id="IPR018060">
    <property type="entry name" value="HTH_AraC"/>
</dbReference>
<gene>
    <name evidence="6" type="ORF">Ga0061065_107106</name>
</gene>
<evidence type="ECO:0000256" key="4">
    <source>
        <dbReference type="ARBA" id="ARBA00023163"/>
    </source>
</evidence>
<dbReference type="SMART" id="SM00342">
    <property type="entry name" value="HTH_ARAC"/>
    <property type="match status" value="1"/>
</dbReference>
<dbReference type="InterPro" id="IPR009057">
    <property type="entry name" value="Homeodomain-like_sf"/>
</dbReference>
<proteinExistence type="predicted"/>
<dbReference type="PROSITE" id="PS01124">
    <property type="entry name" value="HTH_ARAC_FAMILY_2"/>
    <property type="match status" value="1"/>
</dbReference>
<dbReference type="PROSITE" id="PS00041">
    <property type="entry name" value="HTH_ARAC_FAMILY_1"/>
    <property type="match status" value="1"/>
</dbReference>
<protein>
    <submittedName>
        <fullName evidence="6">AraC-type DNA-binding domain and AraC-containing proteins</fullName>
    </submittedName>
</protein>
<keyword evidence="2 6" id="KW-0238">DNA-binding</keyword>
<dbReference type="InterPro" id="IPR014710">
    <property type="entry name" value="RmlC-like_jellyroll"/>
</dbReference>
<dbReference type="SUPFAM" id="SSF51215">
    <property type="entry name" value="Regulatory protein AraC"/>
    <property type="match status" value="1"/>
</dbReference>
<dbReference type="InterPro" id="IPR018062">
    <property type="entry name" value="HTH_AraC-typ_CS"/>
</dbReference>
<dbReference type="OrthoDB" id="9809338at2"/>
<dbReference type="GO" id="GO:0043565">
    <property type="term" value="F:sequence-specific DNA binding"/>
    <property type="evidence" value="ECO:0007669"/>
    <property type="project" value="InterPro"/>
</dbReference>
<organism evidence="6 7">
    <name type="scientific">Marinomonas fungiae</name>
    <dbReference type="NCBI Taxonomy" id="1137284"/>
    <lineage>
        <taxon>Bacteria</taxon>
        <taxon>Pseudomonadati</taxon>
        <taxon>Pseudomonadota</taxon>
        <taxon>Gammaproteobacteria</taxon>
        <taxon>Oceanospirillales</taxon>
        <taxon>Oceanospirillaceae</taxon>
        <taxon>Marinomonas</taxon>
    </lineage>
</organism>
<dbReference type="EMBL" id="CYHG01000007">
    <property type="protein sequence ID" value="CUB04532.1"/>
    <property type="molecule type" value="Genomic_DNA"/>
</dbReference>
<dbReference type="InterPro" id="IPR003313">
    <property type="entry name" value="AraC-bd"/>
</dbReference>
<dbReference type="InterPro" id="IPR050204">
    <property type="entry name" value="AraC_XylS_family_regulators"/>
</dbReference>
<dbReference type="SUPFAM" id="SSF46689">
    <property type="entry name" value="Homeodomain-like"/>
    <property type="match status" value="1"/>
</dbReference>
<dbReference type="Gene3D" id="2.60.120.10">
    <property type="entry name" value="Jelly Rolls"/>
    <property type="match status" value="1"/>
</dbReference>